<feature type="transmembrane region" description="Helical" evidence="5">
    <location>
        <begin position="387"/>
        <end position="408"/>
    </location>
</feature>
<reference evidence="7" key="1">
    <citation type="submission" date="2013-10" db="EMBL/GenBank/DDBJ databases">
        <title>Genomic analysis of the causative agents of coccidiosis in chickens.</title>
        <authorList>
            <person name="Reid A.J."/>
            <person name="Blake D."/>
            <person name="Billington K."/>
            <person name="Browne H."/>
            <person name="Dunn M."/>
            <person name="Hung S."/>
            <person name="Kawahara F."/>
            <person name="Miranda-Saavedra D."/>
            <person name="Mourier T."/>
            <person name="Nagra H."/>
            <person name="Otto T.D."/>
            <person name="Rawlings N."/>
            <person name="Sanchez A."/>
            <person name="Sanders M."/>
            <person name="Subramaniam C."/>
            <person name="Tay Y."/>
            <person name="Dear P."/>
            <person name="Doerig C."/>
            <person name="Gruber A."/>
            <person name="Parkinson J."/>
            <person name="Shirley M."/>
            <person name="Wan K.L."/>
            <person name="Berriman M."/>
            <person name="Tomley F."/>
            <person name="Pain A."/>
        </authorList>
    </citation>
    <scope>NUCLEOTIDE SEQUENCE [LARGE SCALE GENOMIC DNA]</scope>
    <source>
        <strain evidence="7">Houghton</strain>
    </source>
</reference>
<organism evidence="7 8">
    <name type="scientific">Eimeria brunetti</name>
    <dbReference type="NCBI Taxonomy" id="51314"/>
    <lineage>
        <taxon>Eukaryota</taxon>
        <taxon>Sar</taxon>
        <taxon>Alveolata</taxon>
        <taxon>Apicomplexa</taxon>
        <taxon>Conoidasida</taxon>
        <taxon>Coccidia</taxon>
        <taxon>Eucoccidiorida</taxon>
        <taxon>Eimeriorina</taxon>
        <taxon>Eimeriidae</taxon>
        <taxon>Eimeria</taxon>
    </lineage>
</organism>
<feature type="transmembrane region" description="Helical" evidence="5">
    <location>
        <begin position="320"/>
        <end position="339"/>
    </location>
</feature>
<evidence type="ECO:0000313" key="8">
    <source>
        <dbReference type="Proteomes" id="UP000030750"/>
    </source>
</evidence>
<dbReference type="GO" id="GO:0070006">
    <property type="term" value="F:metalloaminopeptidase activity"/>
    <property type="evidence" value="ECO:0007669"/>
    <property type="project" value="InterPro"/>
</dbReference>
<dbReference type="PROSITE" id="PS00631">
    <property type="entry name" value="CYTOSOL_AP"/>
    <property type="match status" value="1"/>
</dbReference>
<dbReference type="GO" id="GO:0030145">
    <property type="term" value="F:manganese ion binding"/>
    <property type="evidence" value="ECO:0007669"/>
    <property type="project" value="InterPro"/>
</dbReference>
<dbReference type="InterPro" id="IPR000819">
    <property type="entry name" value="Peptidase_M17_C"/>
</dbReference>
<accession>U6LKY4</accession>
<dbReference type="EMBL" id="HG712549">
    <property type="protein sequence ID" value="CDJ50997.1"/>
    <property type="molecule type" value="Genomic_DNA"/>
</dbReference>
<keyword evidence="2 7" id="KW-0031">Aminopeptidase</keyword>
<dbReference type="AlphaFoldDB" id="U6LKY4"/>
<gene>
    <name evidence="7" type="ORF">EBH_0038260</name>
</gene>
<keyword evidence="5" id="KW-0812">Transmembrane</keyword>
<evidence type="ECO:0000256" key="2">
    <source>
        <dbReference type="ARBA" id="ARBA00022438"/>
    </source>
</evidence>
<dbReference type="PANTHER" id="PTHR11963:SF23">
    <property type="entry name" value="CYTOSOL AMINOPEPTIDASE"/>
    <property type="match status" value="1"/>
</dbReference>
<dbReference type="InterPro" id="IPR011356">
    <property type="entry name" value="Leucine_aapep/pepB"/>
</dbReference>
<comment type="similarity">
    <text evidence="1">Belongs to the peptidase M17 family.</text>
</comment>
<evidence type="ECO:0000259" key="6">
    <source>
        <dbReference type="PROSITE" id="PS00631"/>
    </source>
</evidence>
<protein>
    <submittedName>
        <fullName evidence="7">Cytosol aminopeptidase, putative</fullName>
    </submittedName>
</protein>
<evidence type="ECO:0000256" key="5">
    <source>
        <dbReference type="SAM" id="Phobius"/>
    </source>
</evidence>
<dbReference type="Pfam" id="PF00883">
    <property type="entry name" value="Peptidase_M17"/>
    <property type="match status" value="2"/>
</dbReference>
<feature type="domain" description="Cytosol aminopeptidase" evidence="6">
    <location>
        <begin position="264"/>
        <end position="271"/>
    </location>
</feature>
<evidence type="ECO:0000256" key="1">
    <source>
        <dbReference type="ARBA" id="ARBA00009528"/>
    </source>
</evidence>
<dbReference type="GO" id="GO:0005737">
    <property type="term" value="C:cytoplasm"/>
    <property type="evidence" value="ECO:0007669"/>
    <property type="project" value="InterPro"/>
</dbReference>
<evidence type="ECO:0000256" key="3">
    <source>
        <dbReference type="ARBA" id="ARBA00022670"/>
    </source>
</evidence>
<reference evidence="7" key="2">
    <citation type="submission" date="2013-10" db="EMBL/GenBank/DDBJ databases">
        <authorList>
            <person name="Aslett M."/>
        </authorList>
    </citation>
    <scope>NUCLEOTIDE SEQUENCE [LARGE SCALE GENOMIC DNA]</scope>
    <source>
        <strain evidence="7">Houghton</strain>
    </source>
</reference>
<proteinExistence type="inferred from homology"/>
<dbReference type="Gene3D" id="3.40.630.10">
    <property type="entry name" value="Zn peptidases"/>
    <property type="match status" value="1"/>
</dbReference>
<evidence type="ECO:0000313" key="7">
    <source>
        <dbReference type="EMBL" id="CDJ50997.1"/>
    </source>
</evidence>
<name>U6LKY4_9EIME</name>
<keyword evidence="8" id="KW-1185">Reference proteome</keyword>
<dbReference type="GO" id="GO:0006508">
    <property type="term" value="P:proteolysis"/>
    <property type="evidence" value="ECO:0007669"/>
    <property type="project" value="UniProtKB-KW"/>
</dbReference>
<feature type="transmembrane region" description="Helical" evidence="5">
    <location>
        <begin position="346"/>
        <end position="367"/>
    </location>
</feature>
<keyword evidence="4" id="KW-0378">Hydrolase</keyword>
<keyword evidence="5" id="KW-1133">Transmembrane helix</keyword>
<keyword evidence="3" id="KW-0645">Protease</keyword>
<dbReference type="SUPFAM" id="SSF53187">
    <property type="entry name" value="Zn-dependent exopeptidases"/>
    <property type="match status" value="2"/>
</dbReference>
<dbReference type="Proteomes" id="UP000030750">
    <property type="component" value="Unassembled WGS sequence"/>
</dbReference>
<dbReference type="PRINTS" id="PR00481">
    <property type="entry name" value="LAMNOPPTDASE"/>
</dbReference>
<sequence length="416" mass="42553">MTVFTFDKPETERTLEAARHVAKGVHLARELVNAPANYCTTITLAKAAEAIAKEGDLECKILDQAALEELKMGCYLAVAKGSMYPPQFIHLIYRPKAAAASAAAASPAAASAAAAANAPAAGGPEGAPATAAGGQEAAAAEGSGSPAAAGAGAAGAGAGAAGAAGESSSSSSKPKRIVFVGKGLCFDSGGYNVKRAETSIELMKFDMGGAAAVLGAAAAVAGLSPAAVEVHFLAAAAENMISSRAYRPGDILRASNGKTVEVGNTDAEGRLALADALVFAERLAPDFVVDVATLTGACVVALGEAYAGLVSPDEPLAQRVVHWSVHWTTALFPFFGGWMGSMAAWVFVYLRGFLGFGGVLLLTHLPLSYMHFYPLQSLGALLDWLGGGYLGFLSLIHSFIPLVMYPFVHLSVYPFI</sequence>
<dbReference type="VEuPathDB" id="ToxoDB:EBH_0038260"/>
<dbReference type="OrthoDB" id="412814at2759"/>
<evidence type="ECO:0000256" key="4">
    <source>
        <dbReference type="ARBA" id="ARBA00022801"/>
    </source>
</evidence>
<keyword evidence="5" id="KW-0472">Membrane</keyword>
<dbReference type="PANTHER" id="PTHR11963">
    <property type="entry name" value="LEUCINE AMINOPEPTIDASE-RELATED"/>
    <property type="match status" value="1"/>
</dbReference>